<evidence type="ECO:0000256" key="2">
    <source>
        <dbReference type="ARBA" id="ARBA00022801"/>
    </source>
</evidence>
<sequence>MAAGAGAQVKTDPMPVLRALVRRPGPRLAEGIVTHASGGPVDVALAHRQWAEYVRTLQDAGWQTLEVEPADDQPDAVFVEDALVVYGDLAVLTRPGAPGRRGELPAVGEAAAEAGYRVARIEAPGTLDGGDVLKFGGTVWVGRSARTDDDGIRQLAALLEPMGARVVPVPVRSVLHLKSAVTALPDGTLVGHPPLVDHPFDALLPVPEPSGGQVVLLEHGTVLLAASAPRTAELLRSRGHRVVTVDISELEKLDGGVTCLSVRLRDEGAAAGARS</sequence>
<reference evidence="4 5" key="1">
    <citation type="submission" date="2018-11" db="EMBL/GenBank/DDBJ databases">
        <title>Sequencing the genomes of 1000 actinobacteria strains.</title>
        <authorList>
            <person name="Klenk H.-P."/>
        </authorList>
    </citation>
    <scope>NUCLEOTIDE SEQUENCE [LARGE SCALE GENOMIC DNA]</scope>
    <source>
        <strain evidence="4 5">DSM 14418</strain>
    </source>
</reference>
<dbReference type="GO" id="GO:0000052">
    <property type="term" value="P:citrulline metabolic process"/>
    <property type="evidence" value="ECO:0007669"/>
    <property type="project" value="TreeGrafter"/>
</dbReference>
<keyword evidence="2" id="KW-0378">Hydrolase</keyword>
<protein>
    <submittedName>
        <fullName evidence="4">Dimethylargininase</fullName>
    </submittedName>
</protein>
<evidence type="ECO:0000256" key="3">
    <source>
        <dbReference type="PIRSR" id="PIRSR633199-1"/>
    </source>
</evidence>
<feature type="active site" description="Nucleophile" evidence="3">
    <location>
        <position position="259"/>
    </location>
</feature>
<name>A0A3N4Z4N3_9MICO</name>
<comment type="similarity">
    <text evidence="1">Belongs to the DDAH family.</text>
</comment>
<dbReference type="GO" id="GO:0016403">
    <property type="term" value="F:dimethylargininase activity"/>
    <property type="evidence" value="ECO:0007669"/>
    <property type="project" value="TreeGrafter"/>
</dbReference>
<dbReference type="PANTHER" id="PTHR12737:SF9">
    <property type="entry name" value="DIMETHYLARGININASE"/>
    <property type="match status" value="1"/>
</dbReference>
<dbReference type="AlphaFoldDB" id="A0A3N4Z4N3"/>
<evidence type="ECO:0000256" key="1">
    <source>
        <dbReference type="ARBA" id="ARBA00008532"/>
    </source>
</evidence>
<dbReference type="NCBIfam" id="NF045660">
    <property type="entry name" value="DiMthArgaseDdahStm"/>
    <property type="match status" value="1"/>
</dbReference>
<evidence type="ECO:0000313" key="5">
    <source>
        <dbReference type="Proteomes" id="UP000280726"/>
    </source>
</evidence>
<keyword evidence="5" id="KW-1185">Reference proteome</keyword>
<organism evidence="4 5">
    <name type="scientific">Georgenia muralis</name>
    <dbReference type="NCBI Taxonomy" id="154117"/>
    <lineage>
        <taxon>Bacteria</taxon>
        <taxon>Bacillati</taxon>
        <taxon>Actinomycetota</taxon>
        <taxon>Actinomycetes</taxon>
        <taxon>Micrococcales</taxon>
        <taxon>Bogoriellaceae</taxon>
        <taxon>Georgenia</taxon>
    </lineage>
</organism>
<dbReference type="GO" id="GO:0045429">
    <property type="term" value="P:positive regulation of nitric oxide biosynthetic process"/>
    <property type="evidence" value="ECO:0007669"/>
    <property type="project" value="TreeGrafter"/>
</dbReference>
<dbReference type="PANTHER" id="PTHR12737">
    <property type="entry name" value="DIMETHYLARGININE DIMETHYLAMINOHYDROLASE"/>
    <property type="match status" value="1"/>
</dbReference>
<gene>
    <name evidence="4" type="ORF">EDD32_1312</name>
</gene>
<feature type="active site" description="Proton donor" evidence="3">
    <location>
        <position position="176"/>
    </location>
</feature>
<accession>A0A3N4Z4N3</accession>
<comment type="caution">
    <text evidence="4">The sequence shown here is derived from an EMBL/GenBank/DDBJ whole genome shotgun (WGS) entry which is preliminary data.</text>
</comment>
<dbReference type="SUPFAM" id="SSF55909">
    <property type="entry name" value="Pentein"/>
    <property type="match status" value="1"/>
</dbReference>
<dbReference type="EMBL" id="RKRA01000001">
    <property type="protein sequence ID" value="RPF26854.1"/>
    <property type="molecule type" value="Genomic_DNA"/>
</dbReference>
<dbReference type="InterPro" id="IPR033199">
    <property type="entry name" value="DDAH-like"/>
</dbReference>
<proteinExistence type="inferred from homology"/>
<dbReference type="GO" id="GO:0006525">
    <property type="term" value="P:arginine metabolic process"/>
    <property type="evidence" value="ECO:0007669"/>
    <property type="project" value="TreeGrafter"/>
</dbReference>
<dbReference type="Gene3D" id="3.75.10.10">
    <property type="entry name" value="L-arginine/glycine Amidinotransferase, Chain A"/>
    <property type="match status" value="1"/>
</dbReference>
<evidence type="ECO:0000313" key="4">
    <source>
        <dbReference type="EMBL" id="RPF26854.1"/>
    </source>
</evidence>
<dbReference type="GO" id="GO:0016597">
    <property type="term" value="F:amino acid binding"/>
    <property type="evidence" value="ECO:0007669"/>
    <property type="project" value="TreeGrafter"/>
</dbReference>
<dbReference type="Proteomes" id="UP000280726">
    <property type="component" value="Unassembled WGS sequence"/>
</dbReference>